<keyword evidence="3 8" id="KW-0808">Transferase</keyword>
<dbReference type="Gene3D" id="3.40.1280.30">
    <property type="match status" value="1"/>
</dbReference>
<reference evidence="8 9" key="1">
    <citation type="journal article" date="2024" name="BMC Biol.">
        <title>Comparative genomics of Ascetosporea gives new insight into the evolutionary basis for animal parasitism in Rhizaria.</title>
        <authorList>
            <person name="Hiltunen Thoren M."/>
            <person name="Onut-Brannstrom I."/>
            <person name="Alfjorden A."/>
            <person name="Peckova H."/>
            <person name="Swords F."/>
            <person name="Hooper C."/>
            <person name="Holzer A.S."/>
            <person name="Bass D."/>
            <person name="Burki F."/>
        </authorList>
    </citation>
    <scope>NUCLEOTIDE SEQUENCE [LARGE SCALE GENOMIC DNA]</scope>
    <source>
        <strain evidence="8">20-A016</strain>
    </source>
</reference>
<gene>
    <name evidence="8" type="primary">TRMT10A</name>
    <name evidence="8" type="ORF">MHBO_000630</name>
</gene>
<evidence type="ECO:0000313" key="9">
    <source>
        <dbReference type="Proteomes" id="UP001439008"/>
    </source>
</evidence>
<organism evidence="8 9">
    <name type="scientific">Bonamia ostreae</name>
    <dbReference type="NCBI Taxonomy" id="126728"/>
    <lineage>
        <taxon>Eukaryota</taxon>
        <taxon>Sar</taxon>
        <taxon>Rhizaria</taxon>
        <taxon>Endomyxa</taxon>
        <taxon>Ascetosporea</taxon>
        <taxon>Haplosporida</taxon>
        <taxon>Bonamia</taxon>
    </lineage>
</organism>
<dbReference type="InterPro" id="IPR028564">
    <property type="entry name" value="MT_TRM10-typ"/>
</dbReference>
<comment type="catalytic activity">
    <reaction evidence="5">
        <text>guanosine(9) in tRNA + S-adenosyl-L-methionine = N(1)-methylguanosine(9) in tRNA + S-adenosyl-L-homocysteine + H(+)</text>
        <dbReference type="Rhea" id="RHEA:43156"/>
        <dbReference type="Rhea" id="RHEA-COMP:10367"/>
        <dbReference type="Rhea" id="RHEA-COMP:10368"/>
        <dbReference type="ChEBI" id="CHEBI:15378"/>
        <dbReference type="ChEBI" id="CHEBI:57856"/>
        <dbReference type="ChEBI" id="CHEBI:59789"/>
        <dbReference type="ChEBI" id="CHEBI:73542"/>
        <dbReference type="ChEBI" id="CHEBI:74269"/>
        <dbReference type="EC" id="2.1.1.221"/>
    </reaction>
</comment>
<evidence type="ECO:0000313" key="8">
    <source>
        <dbReference type="EMBL" id="MES1918708.1"/>
    </source>
</evidence>
<dbReference type="CDD" id="cd18089">
    <property type="entry name" value="SPOUT_Trm10-like"/>
    <property type="match status" value="1"/>
</dbReference>
<evidence type="ECO:0000259" key="7">
    <source>
        <dbReference type="PROSITE" id="PS51675"/>
    </source>
</evidence>
<feature type="region of interest" description="Disordered" evidence="6">
    <location>
        <begin position="39"/>
        <end position="61"/>
    </location>
</feature>
<feature type="compositionally biased region" description="Polar residues" evidence="6">
    <location>
        <begin position="48"/>
        <end position="59"/>
    </location>
</feature>
<dbReference type="EC" id="2.1.1.221" evidence="1"/>
<dbReference type="InterPro" id="IPR007356">
    <property type="entry name" value="tRNA_m1G_MeTrfase_euk"/>
</dbReference>
<sequence>MERLKANYVKSKNELKREQKYRNKVEFMQNKRRQKRILKKTNKKSNRRATPNEEQNNMKYTRRESLQLFRENVAKSRFNIVFDLSFNNLMPERKINSLVNQMLYCYAENKRNFESPAKMIWTSFGSSVEKFVEQKKIDLDKWMIEKDARHWKDIFRSEDIVYLSPDAEEVLGEIEEEKVYVIGGLVDNGHEKNLTLDIAKELGVSRKKFPVDQINKKNLVFTVNQTFEILVKVFRGESWRETIAEVFPKRKAKQ</sequence>
<proteinExistence type="predicted"/>
<comment type="caution">
    <text evidence="8">The sequence shown here is derived from an EMBL/GenBank/DDBJ whole genome shotgun (WGS) entry which is preliminary data.</text>
</comment>
<dbReference type="GO" id="GO:0052905">
    <property type="term" value="F:tRNA (guanosine(9)-N1)-methyltransferase activity"/>
    <property type="evidence" value="ECO:0007669"/>
    <property type="project" value="UniProtKB-EC"/>
</dbReference>
<evidence type="ECO:0000256" key="4">
    <source>
        <dbReference type="ARBA" id="ARBA00022691"/>
    </source>
</evidence>
<protein>
    <recommendedName>
        <fullName evidence="1">tRNA (guanine(9)-N(1))-methyltransferase</fullName>
        <ecNumber evidence="1">2.1.1.221</ecNumber>
    </recommendedName>
</protein>
<dbReference type="GO" id="GO:0032259">
    <property type="term" value="P:methylation"/>
    <property type="evidence" value="ECO:0007669"/>
    <property type="project" value="UniProtKB-KW"/>
</dbReference>
<accession>A0ABV2AG97</accession>
<evidence type="ECO:0000256" key="3">
    <source>
        <dbReference type="ARBA" id="ARBA00022679"/>
    </source>
</evidence>
<keyword evidence="2 8" id="KW-0489">Methyltransferase</keyword>
<dbReference type="Proteomes" id="UP001439008">
    <property type="component" value="Unassembled WGS sequence"/>
</dbReference>
<feature type="domain" description="SAM-dependent MTase TRM10-type" evidence="7">
    <location>
        <begin position="64"/>
        <end position="254"/>
    </location>
</feature>
<keyword evidence="4" id="KW-0949">S-adenosyl-L-methionine</keyword>
<keyword evidence="9" id="KW-1185">Reference proteome</keyword>
<evidence type="ECO:0000256" key="6">
    <source>
        <dbReference type="SAM" id="MobiDB-lite"/>
    </source>
</evidence>
<dbReference type="PANTHER" id="PTHR13563">
    <property type="entry name" value="TRNA (GUANINE-9-) METHYLTRANSFERASE"/>
    <property type="match status" value="1"/>
</dbReference>
<dbReference type="PANTHER" id="PTHR13563:SF13">
    <property type="entry name" value="TRNA METHYLTRANSFERASE 10 HOMOLOG A"/>
    <property type="match status" value="1"/>
</dbReference>
<evidence type="ECO:0000256" key="2">
    <source>
        <dbReference type="ARBA" id="ARBA00022603"/>
    </source>
</evidence>
<dbReference type="PROSITE" id="PS51675">
    <property type="entry name" value="SAM_MT_TRM10"/>
    <property type="match status" value="1"/>
</dbReference>
<name>A0ABV2AG97_9EUKA</name>
<evidence type="ECO:0000256" key="1">
    <source>
        <dbReference type="ARBA" id="ARBA00012797"/>
    </source>
</evidence>
<dbReference type="InterPro" id="IPR038459">
    <property type="entry name" value="MT_TRM10-typ_sf"/>
</dbReference>
<evidence type="ECO:0000256" key="5">
    <source>
        <dbReference type="ARBA" id="ARBA00048434"/>
    </source>
</evidence>
<dbReference type="EMBL" id="JBDODL010000110">
    <property type="protein sequence ID" value="MES1918708.1"/>
    <property type="molecule type" value="Genomic_DNA"/>
</dbReference>